<evidence type="ECO:0000256" key="2">
    <source>
        <dbReference type="SAM" id="Phobius"/>
    </source>
</evidence>
<accession>A0A9D2MB58</accession>
<evidence type="ECO:0008006" key="5">
    <source>
        <dbReference type="Google" id="ProtNLM"/>
    </source>
</evidence>
<keyword evidence="1" id="KW-0175">Coiled coil</keyword>
<comment type="caution">
    <text evidence="3">The sequence shown here is derived from an EMBL/GenBank/DDBJ whole genome shotgun (WGS) entry which is preliminary data.</text>
</comment>
<evidence type="ECO:0000313" key="3">
    <source>
        <dbReference type="EMBL" id="HJB57142.1"/>
    </source>
</evidence>
<keyword evidence="2" id="KW-0812">Transmembrane</keyword>
<evidence type="ECO:0000256" key="1">
    <source>
        <dbReference type="SAM" id="Coils"/>
    </source>
</evidence>
<dbReference type="EMBL" id="DWYC01000053">
    <property type="protein sequence ID" value="HJB57142.1"/>
    <property type="molecule type" value="Genomic_DNA"/>
</dbReference>
<name>A0A9D2MB58_9FIRM</name>
<feature type="coiled-coil region" evidence="1">
    <location>
        <begin position="65"/>
        <end position="127"/>
    </location>
</feature>
<dbReference type="Proteomes" id="UP000824208">
    <property type="component" value="Unassembled WGS sequence"/>
</dbReference>
<reference evidence="3" key="2">
    <citation type="submission" date="2021-04" db="EMBL/GenBank/DDBJ databases">
        <authorList>
            <person name="Gilroy R."/>
        </authorList>
    </citation>
    <scope>NUCLEOTIDE SEQUENCE</scope>
    <source>
        <strain evidence="3">CHK189-11263</strain>
    </source>
</reference>
<reference evidence="3" key="1">
    <citation type="journal article" date="2021" name="PeerJ">
        <title>Extensive microbial diversity within the chicken gut microbiome revealed by metagenomics and culture.</title>
        <authorList>
            <person name="Gilroy R."/>
            <person name="Ravi A."/>
            <person name="Getino M."/>
            <person name="Pursley I."/>
            <person name="Horton D.L."/>
            <person name="Alikhan N.F."/>
            <person name="Baker D."/>
            <person name="Gharbi K."/>
            <person name="Hall N."/>
            <person name="Watson M."/>
            <person name="Adriaenssens E.M."/>
            <person name="Foster-Nyarko E."/>
            <person name="Jarju S."/>
            <person name="Secka A."/>
            <person name="Antonio M."/>
            <person name="Oren A."/>
            <person name="Chaudhuri R.R."/>
            <person name="La Ragione R."/>
            <person name="Hildebrand F."/>
            <person name="Pallen M.J."/>
        </authorList>
    </citation>
    <scope>NUCLEOTIDE SEQUENCE</scope>
    <source>
        <strain evidence="3">CHK189-11263</strain>
    </source>
</reference>
<keyword evidence="2" id="KW-0472">Membrane</keyword>
<dbReference type="AlphaFoldDB" id="A0A9D2MB58"/>
<proteinExistence type="predicted"/>
<evidence type="ECO:0000313" key="4">
    <source>
        <dbReference type="Proteomes" id="UP000824208"/>
    </source>
</evidence>
<keyword evidence="2" id="KW-1133">Transmembrane helix</keyword>
<gene>
    <name evidence="3" type="ORF">H9714_06285</name>
</gene>
<organism evidence="3 4">
    <name type="scientific">Candidatus Flavonifractor intestinipullorum</name>
    <dbReference type="NCBI Taxonomy" id="2838587"/>
    <lineage>
        <taxon>Bacteria</taxon>
        <taxon>Bacillati</taxon>
        <taxon>Bacillota</taxon>
        <taxon>Clostridia</taxon>
        <taxon>Eubacteriales</taxon>
        <taxon>Oscillospiraceae</taxon>
        <taxon>Flavonifractor</taxon>
    </lineage>
</organism>
<feature type="transmembrane region" description="Helical" evidence="2">
    <location>
        <begin position="28"/>
        <end position="48"/>
    </location>
</feature>
<sequence length="189" mass="21361">MSHDTDSEQRGALQHEAEHASPGKRNSVLIYLVILFAAAFLLLLLSYFMQQRASRDAYNDLQQSSDSAVQTLDNMLQENQDLKDQVAQLEEQNQSLQTEAEEAQRQLAEQQSALDASQAQLEALGRLNQIRSLYNAGRYSQARELLTSWGEPESGETARILGELSAQLTEEERSIYDPLSAWQSLMEWL</sequence>
<protein>
    <recommendedName>
        <fullName evidence="5">Membrane-bound metallopeptidase</fullName>
    </recommendedName>
</protein>